<keyword evidence="7" id="KW-0653">Protein transport</keyword>
<evidence type="ECO:0000256" key="13">
    <source>
        <dbReference type="SAM" id="Phobius"/>
    </source>
</evidence>
<feature type="transmembrane region" description="Helical" evidence="13">
    <location>
        <begin position="20"/>
        <end position="42"/>
    </location>
</feature>
<gene>
    <name evidence="14" type="ORF">Rsub_05524</name>
</gene>
<dbReference type="FunCoup" id="A0A2V0P072">
    <property type="interactions" value="254"/>
</dbReference>
<dbReference type="PANTHER" id="PTHR13269:SF6">
    <property type="entry name" value="NUCLEOPORIN NDC1"/>
    <property type="match status" value="1"/>
</dbReference>
<evidence type="ECO:0000313" key="14">
    <source>
        <dbReference type="EMBL" id="GBF92322.1"/>
    </source>
</evidence>
<dbReference type="PANTHER" id="PTHR13269">
    <property type="entry name" value="NUCLEOPORIN NDC1"/>
    <property type="match status" value="1"/>
</dbReference>
<dbReference type="GO" id="GO:0070762">
    <property type="term" value="C:nuclear pore transmembrane ring"/>
    <property type="evidence" value="ECO:0007669"/>
    <property type="project" value="TreeGrafter"/>
</dbReference>
<keyword evidence="6" id="KW-0509">mRNA transport</keyword>
<organism evidence="14 15">
    <name type="scientific">Raphidocelis subcapitata</name>
    <dbReference type="NCBI Taxonomy" id="307507"/>
    <lineage>
        <taxon>Eukaryota</taxon>
        <taxon>Viridiplantae</taxon>
        <taxon>Chlorophyta</taxon>
        <taxon>core chlorophytes</taxon>
        <taxon>Chlorophyceae</taxon>
        <taxon>CS clade</taxon>
        <taxon>Sphaeropleales</taxon>
        <taxon>Selenastraceae</taxon>
        <taxon>Raphidocelis</taxon>
    </lineage>
</organism>
<evidence type="ECO:0000256" key="7">
    <source>
        <dbReference type="ARBA" id="ARBA00022927"/>
    </source>
</evidence>
<evidence type="ECO:0000256" key="4">
    <source>
        <dbReference type="ARBA" id="ARBA00022448"/>
    </source>
</evidence>
<feature type="transmembrane region" description="Helical" evidence="13">
    <location>
        <begin position="153"/>
        <end position="170"/>
    </location>
</feature>
<keyword evidence="8 13" id="KW-1133">Transmembrane helix</keyword>
<keyword evidence="11 13" id="KW-0472">Membrane</keyword>
<dbReference type="Pfam" id="PF09531">
    <property type="entry name" value="Ndc1_Nup"/>
    <property type="match status" value="1"/>
</dbReference>
<evidence type="ECO:0000313" key="15">
    <source>
        <dbReference type="Proteomes" id="UP000247498"/>
    </source>
</evidence>
<evidence type="ECO:0008006" key="16">
    <source>
        <dbReference type="Google" id="ProtNLM"/>
    </source>
</evidence>
<evidence type="ECO:0000256" key="3">
    <source>
        <dbReference type="ARBA" id="ARBA00005760"/>
    </source>
</evidence>
<evidence type="ECO:0000256" key="8">
    <source>
        <dbReference type="ARBA" id="ARBA00022989"/>
    </source>
</evidence>
<keyword evidence="5 13" id="KW-0812">Transmembrane</keyword>
<evidence type="ECO:0000256" key="12">
    <source>
        <dbReference type="ARBA" id="ARBA00023242"/>
    </source>
</evidence>
<evidence type="ECO:0000256" key="1">
    <source>
        <dbReference type="ARBA" id="ARBA00004232"/>
    </source>
</evidence>
<dbReference type="GO" id="GO:0030674">
    <property type="term" value="F:protein-macromolecule adaptor activity"/>
    <property type="evidence" value="ECO:0007669"/>
    <property type="project" value="TreeGrafter"/>
</dbReference>
<comment type="similarity">
    <text evidence="3">Belongs to the NDC1 family.</text>
</comment>
<dbReference type="GO" id="GO:0015031">
    <property type="term" value="P:protein transport"/>
    <property type="evidence" value="ECO:0007669"/>
    <property type="project" value="UniProtKB-KW"/>
</dbReference>
<evidence type="ECO:0000256" key="9">
    <source>
        <dbReference type="ARBA" id="ARBA00023010"/>
    </source>
</evidence>
<dbReference type="Proteomes" id="UP000247498">
    <property type="component" value="Unassembled WGS sequence"/>
</dbReference>
<keyword evidence="10" id="KW-0906">Nuclear pore complex</keyword>
<comment type="caution">
    <text evidence="14">The sequence shown here is derived from an EMBL/GenBank/DDBJ whole genome shotgun (WGS) entry which is preliminary data.</text>
</comment>
<name>A0A2V0P072_9CHLO</name>
<dbReference type="OrthoDB" id="549574at2759"/>
<evidence type="ECO:0000256" key="10">
    <source>
        <dbReference type="ARBA" id="ARBA00023132"/>
    </source>
</evidence>
<keyword evidence="9" id="KW-0811">Translocation</keyword>
<protein>
    <recommendedName>
        <fullName evidence="16">Nucleoporin protein Ndc1-Nup</fullName>
    </recommendedName>
</protein>
<dbReference type="GO" id="GO:0006999">
    <property type="term" value="P:nuclear pore organization"/>
    <property type="evidence" value="ECO:0007669"/>
    <property type="project" value="TreeGrafter"/>
</dbReference>
<dbReference type="InParanoid" id="A0A2V0P072"/>
<keyword evidence="4" id="KW-0813">Transport</keyword>
<dbReference type="EMBL" id="BDRX01000031">
    <property type="protein sequence ID" value="GBF92322.1"/>
    <property type="molecule type" value="Genomic_DNA"/>
</dbReference>
<sequence>MASSAGAASPADPFAELVTWKFVGAAVWHTGTFALGAALWHLAAAPGSQLPRRALSPAGVLAAAALYATSLLVLAAQRRLLSSTDVPPVHAPRLGLHGRGWPSLLAARCCLRGRTARAALEALALYAACALSGAVGVRGLAGGGKGGGSPSWLLWYGVALGLAYAVGYLVRAKNVLSYPIVQRPRYYRVKQRLRAAARSAVALPTAALAAALAAPALLPPSWRGGGPPPLPGLAAAAAAWRAGALCAFVWTMAAHVLEVVFTEPVAFGGEGAPDATRALLAALRHPDPLIQDWALADLAAVAEGAPGAAARLASVFSDETGATGWVPLVRLCLQEVGDLNAVLSAGRAAPPAAGGAGGGAAGVRWNAALRPGGGGGGGAAAAPRREEVLAEWHARSRFYRAAWCLRALSGLAAASLSRDSFGVAQLSSPGLGDAAVGLLSAVAVLTAHVKAAAAASALRRPPPAAPPPLAPLLRLAGGGAAAAAPRAGLSAAAVDPAAAALLDVAKTAAYRVTTTFGPVLRGPVREAAAAAAKAGAAGAAGAVEVLEGLLKLEE</sequence>
<dbReference type="GO" id="GO:0031965">
    <property type="term" value="C:nuclear membrane"/>
    <property type="evidence" value="ECO:0007669"/>
    <property type="project" value="UniProtKB-SubCell"/>
</dbReference>
<dbReference type="AlphaFoldDB" id="A0A2V0P072"/>
<evidence type="ECO:0000256" key="2">
    <source>
        <dbReference type="ARBA" id="ARBA00004567"/>
    </source>
</evidence>
<proteinExistence type="inferred from homology"/>
<evidence type="ECO:0000256" key="11">
    <source>
        <dbReference type="ARBA" id="ARBA00023136"/>
    </source>
</evidence>
<feature type="transmembrane region" description="Helical" evidence="13">
    <location>
        <begin position="54"/>
        <end position="74"/>
    </location>
</feature>
<dbReference type="GO" id="GO:0051028">
    <property type="term" value="P:mRNA transport"/>
    <property type="evidence" value="ECO:0007669"/>
    <property type="project" value="UniProtKB-KW"/>
</dbReference>
<keyword evidence="12" id="KW-0539">Nucleus</keyword>
<accession>A0A2V0P072</accession>
<comment type="subcellular location">
    <subcellularLocation>
        <location evidence="1">Nucleus membrane</location>
        <topology evidence="1">Multi-pass membrane protein</topology>
    </subcellularLocation>
    <subcellularLocation>
        <location evidence="2">Nucleus</location>
        <location evidence="2">Nuclear pore complex</location>
    </subcellularLocation>
</comment>
<dbReference type="InterPro" id="IPR019049">
    <property type="entry name" value="Nucleoporin_prot_Ndc1/Nup"/>
</dbReference>
<feature type="transmembrane region" description="Helical" evidence="13">
    <location>
        <begin position="195"/>
        <end position="218"/>
    </location>
</feature>
<evidence type="ECO:0000256" key="6">
    <source>
        <dbReference type="ARBA" id="ARBA00022816"/>
    </source>
</evidence>
<evidence type="ECO:0000256" key="5">
    <source>
        <dbReference type="ARBA" id="ARBA00022692"/>
    </source>
</evidence>
<feature type="transmembrane region" description="Helical" evidence="13">
    <location>
        <begin position="123"/>
        <end position="141"/>
    </location>
</feature>
<reference evidence="14 15" key="1">
    <citation type="journal article" date="2018" name="Sci. Rep.">
        <title>Raphidocelis subcapitata (=Pseudokirchneriella subcapitata) provides an insight into genome evolution and environmental adaptations in the Sphaeropleales.</title>
        <authorList>
            <person name="Suzuki S."/>
            <person name="Yamaguchi H."/>
            <person name="Nakajima N."/>
            <person name="Kawachi M."/>
        </authorList>
    </citation>
    <scope>NUCLEOTIDE SEQUENCE [LARGE SCALE GENOMIC DNA]</scope>
    <source>
        <strain evidence="14 15">NIES-35</strain>
    </source>
</reference>
<keyword evidence="15" id="KW-1185">Reference proteome</keyword>